<evidence type="ECO:0000313" key="2">
    <source>
        <dbReference type="Proteomes" id="UP001174936"/>
    </source>
</evidence>
<organism evidence="1 2">
    <name type="scientific">Cercophora newfieldiana</name>
    <dbReference type="NCBI Taxonomy" id="92897"/>
    <lineage>
        <taxon>Eukaryota</taxon>
        <taxon>Fungi</taxon>
        <taxon>Dikarya</taxon>
        <taxon>Ascomycota</taxon>
        <taxon>Pezizomycotina</taxon>
        <taxon>Sordariomycetes</taxon>
        <taxon>Sordariomycetidae</taxon>
        <taxon>Sordariales</taxon>
        <taxon>Lasiosphaeriaceae</taxon>
        <taxon>Cercophora</taxon>
    </lineage>
</organism>
<dbReference type="CDD" id="cd10170">
    <property type="entry name" value="ASKHA_NBD_HSP70"/>
    <property type="match status" value="1"/>
</dbReference>
<comment type="caution">
    <text evidence="1">The sequence shown here is derived from an EMBL/GenBank/DDBJ whole genome shotgun (WGS) entry which is preliminary data.</text>
</comment>
<dbReference type="AlphaFoldDB" id="A0AA39XU34"/>
<sequence>MVSEPEVAAISALHGLDRHDPHELQVNDSFVVCDAGGDTVDLISYTITNLKPLLEVQEATAGTGAFCGSSFLDDPYRIEKNPFVLVSFNTTYLQVESKPGMYKCLLRYPGQSREVLHDRFARV</sequence>
<dbReference type="PANTHER" id="PTHR14187:SF82">
    <property type="entry name" value="FAMILY CHAPERONE, PUTATIVE (AFU_ORTHOLOGUE AFUA_7G08575)-RELATED"/>
    <property type="match status" value="1"/>
</dbReference>
<proteinExistence type="predicted"/>
<dbReference type="EMBL" id="JAULSV010000007">
    <property type="protein sequence ID" value="KAK0639135.1"/>
    <property type="molecule type" value="Genomic_DNA"/>
</dbReference>
<evidence type="ECO:0000313" key="1">
    <source>
        <dbReference type="EMBL" id="KAK0639135.1"/>
    </source>
</evidence>
<dbReference type="PANTHER" id="PTHR14187">
    <property type="entry name" value="ALPHA KINASE/ELONGATION FACTOR 2 KINASE"/>
    <property type="match status" value="1"/>
</dbReference>
<reference evidence="1" key="1">
    <citation type="submission" date="2023-06" db="EMBL/GenBank/DDBJ databases">
        <title>Genome-scale phylogeny and comparative genomics of the fungal order Sordariales.</title>
        <authorList>
            <consortium name="Lawrence Berkeley National Laboratory"/>
            <person name="Hensen N."/>
            <person name="Bonometti L."/>
            <person name="Westerberg I."/>
            <person name="Brannstrom I.O."/>
            <person name="Guillou S."/>
            <person name="Cros-Aarteil S."/>
            <person name="Calhoun S."/>
            <person name="Haridas S."/>
            <person name="Kuo A."/>
            <person name="Mondo S."/>
            <person name="Pangilinan J."/>
            <person name="Riley R."/>
            <person name="Labutti K."/>
            <person name="Andreopoulos B."/>
            <person name="Lipzen A."/>
            <person name="Chen C."/>
            <person name="Yanf M."/>
            <person name="Daum C."/>
            <person name="Ng V."/>
            <person name="Clum A."/>
            <person name="Steindorff A."/>
            <person name="Ohm R."/>
            <person name="Martin F."/>
            <person name="Silar P."/>
            <person name="Natvig D."/>
            <person name="Lalanne C."/>
            <person name="Gautier V."/>
            <person name="Ament-Velasquez S.L."/>
            <person name="Kruys A."/>
            <person name="Hutchinson M.I."/>
            <person name="Powell A.J."/>
            <person name="Barry K."/>
            <person name="Miller A.N."/>
            <person name="Grigoriev I.V."/>
            <person name="Debuchy R."/>
            <person name="Gladieux P."/>
            <person name="Thoren M.H."/>
            <person name="Johannesson H."/>
        </authorList>
    </citation>
    <scope>NUCLEOTIDE SEQUENCE</scope>
    <source>
        <strain evidence="1">SMH2532-1</strain>
    </source>
</reference>
<gene>
    <name evidence="1" type="ORF">B0T16DRAFT_422484</name>
</gene>
<dbReference type="Proteomes" id="UP001174936">
    <property type="component" value="Unassembled WGS sequence"/>
</dbReference>
<name>A0AA39XU34_9PEZI</name>
<protein>
    <submittedName>
        <fullName evidence="1">Uncharacterized protein</fullName>
    </submittedName>
</protein>
<keyword evidence="2" id="KW-1185">Reference proteome</keyword>
<accession>A0AA39XU34</accession>